<organism evidence="1 2">
    <name type="scientific">Phytophthora sojae (strain P6497)</name>
    <name type="common">Soybean stem and root rot agent</name>
    <name type="synonym">Phytophthora megasperma f. sp. glycines</name>
    <dbReference type="NCBI Taxonomy" id="1094619"/>
    <lineage>
        <taxon>Eukaryota</taxon>
        <taxon>Sar</taxon>
        <taxon>Stramenopiles</taxon>
        <taxon>Oomycota</taxon>
        <taxon>Peronosporomycetes</taxon>
        <taxon>Peronosporales</taxon>
        <taxon>Peronosporaceae</taxon>
        <taxon>Phytophthora</taxon>
    </lineage>
</organism>
<dbReference type="InParanoid" id="G4ZRC9"/>
<dbReference type="EMBL" id="JH159156">
    <property type="protein sequence ID" value="EGZ13814.1"/>
    <property type="molecule type" value="Genomic_DNA"/>
</dbReference>
<dbReference type="AlphaFoldDB" id="G4ZRC9"/>
<name>G4ZRC9_PHYSP</name>
<accession>G4ZRC9</accession>
<evidence type="ECO:0000313" key="1">
    <source>
        <dbReference type="EMBL" id="EGZ13814.1"/>
    </source>
</evidence>
<dbReference type="PANTHER" id="PTHR46586">
    <property type="entry name" value="ANKYRIN REPEAT-CONTAINING PROTEIN"/>
    <property type="match status" value="1"/>
</dbReference>
<dbReference type="InterPro" id="IPR052050">
    <property type="entry name" value="SecEffector_AnkRepeat"/>
</dbReference>
<dbReference type="SMR" id="G4ZRC9"/>
<gene>
    <name evidence="1" type="ORF">PHYSODRAFT_303212</name>
</gene>
<dbReference type="SUPFAM" id="SSF140860">
    <property type="entry name" value="Pseudo ankyrin repeat-like"/>
    <property type="match status" value="1"/>
</dbReference>
<dbReference type="InterPro" id="IPR036770">
    <property type="entry name" value="Ankyrin_rpt-contain_sf"/>
</dbReference>
<keyword evidence="2" id="KW-1185">Reference proteome</keyword>
<evidence type="ECO:0000313" key="2">
    <source>
        <dbReference type="Proteomes" id="UP000002640"/>
    </source>
</evidence>
<dbReference type="PANTHER" id="PTHR46586:SF3">
    <property type="entry name" value="ANKYRIN REPEAT-CONTAINING PROTEIN"/>
    <property type="match status" value="1"/>
</dbReference>
<reference evidence="1 2" key="1">
    <citation type="journal article" date="2006" name="Science">
        <title>Phytophthora genome sequences uncover evolutionary origins and mechanisms of pathogenesis.</title>
        <authorList>
            <person name="Tyler B.M."/>
            <person name="Tripathy S."/>
            <person name="Zhang X."/>
            <person name="Dehal P."/>
            <person name="Jiang R.H."/>
            <person name="Aerts A."/>
            <person name="Arredondo F.D."/>
            <person name="Baxter L."/>
            <person name="Bensasson D."/>
            <person name="Beynon J.L."/>
            <person name="Chapman J."/>
            <person name="Damasceno C.M."/>
            <person name="Dorrance A.E."/>
            <person name="Dou D."/>
            <person name="Dickerman A.W."/>
            <person name="Dubchak I.L."/>
            <person name="Garbelotto M."/>
            <person name="Gijzen M."/>
            <person name="Gordon S.G."/>
            <person name="Govers F."/>
            <person name="Grunwald N.J."/>
            <person name="Huang W."/>
            <person name="Ivors K.L."/>
            <person name="Jones R.W."/>
            <person name="Kamoun S."/>
            <person name="Krampis K."/>
            <person name="Lamour K.H."/>
            <person name="Lee M.K."/>
            <person name="McDonald W.H."/>
            <person name="Medina M."/>
            <person name="Meijer H.J."/>
            <person name="Nordberg E.K."/>
            <person name="Maclean D.J."/>
            <person name="Ospina-Giraldo M.D."/>
            <person name="Morris P.F."/>
            <person name="Phuntumart V."/>
            <person name="Putnam N.H."/>
            <person name="Rash S."/>
            <person name="Rose J.K."/>
            <person name="Sakihama Y."/>
            <person name="Salamov A.A."/>
            <person name="Savidor A."/>
            <person name="Scheuring C.F."/>
            <person name="Smith B.M."/>
            <person name="Sobral B.W."/>
            <person name="Terry A."/>
            <person name="Torto-Alalibo T.A."/>
            <person name="Win J."/>
            <person name="Xu Z."/>
            <person name="Zhang H."/>
            <person name="Grigoriev I.V."/>
            <person name="Rokhsar D.S."/>
            <person name="Boore J.L."/>
        </authorList>
    </citation>
    <scope>NUCLEOTIDE SEQUENCE [LARGE SCALE GENOMIC DNA]</scope>
    <source>
        <strain evidence="1 2">P6497</strain>
    </source>
</reference>
<sequence>MSTAGDFEKARYCIEDALSLTAEHGHFEVLKWIYGTQTYKFHGHWSPMGKAVANGHLAIAQWLHEVKGERCSAEAVSISAKIGYLEVLQWLHSKNLFTSTRASMRWAAIKGRRNGEMAARNSSRNVLD</sequence>
<dbReference type="GeneID" id="20642241"/>
<dbReference type="RefSeq" id="XP_009531243.1">
    <property type="nucleotide sequence ID" value="XM_009532948.1"/>
</dbReference>
<proteinExistence type="predicted"/>
<dbReference type="KEGG" id="psoj:PHYSODRAFT_303212"/>
<dbReference type="Pfam" id="PF13637">
    <property type="entry name" value="Ank_4"/>
    <property type="match status" value="1"/>
</dbReference>
<dbReference type="InterPro" id="IPR002110">
    <property type="entry name" value="Ankyrin_rpt"/>
</dbReference>
<dbReference type="Gene3D" id="1.25.40.20">
    <property type="entry name" value="Ankyrin repeat-containing domain"/>
    <property type="match status" value="1"/>
</dbReference>
<protein>
    <submittedName>
        <fullName evidence="1">Uncharacterized protein</fullName>
    </submittedName>
</protein>
<dbReference type="Proteomes" id="UP000002640">
    <property type="component" value="Unassembled WGS sequence"/>
</dbReference>